<keyword evidence="1" id="KW-0805">Transcription regulation</keyword>
<feature type="compositionally biased region" description="Polar residues" evidence="5">
    <location>
        <begin position="243"/>
        <end position="257"/>
    </location>
</feature>
<evidence type="ECO:0000259" key="8">
    <source>
        <dbReference type="PROSITE" id="PS50863"/>
    </source>
</evidence>
<keyword evidence="2" id="KW-0238">DNA-binding</keyword>
<dbReference type="AlphaFoldDB" id="A0A8T0HDU1"/>
<dbReference type="PANTHER" id="PTHR31920">
    <property type="entry name" value="B3 DOMAIN-CONTAINING"/>
    <property type="match status" value="1"/>
</dbReference>
<dbReference type="Gene3D" id="2.40.330.10">
    <property type="entry name" value="DNA-binding pseudobarrel domain"/>
    <property type="match status" value="1"/>
</dbReference>
<sequence length="404" mass="43905">MLALVVFIMIYKAPRVCLCENVGSSSTLKATRTARLLTLALCLLLVCSAAAVVISLTLVWLSRYGLISLGMKKQACSLCLKHCVRLHGSGDGAKDAIPSLCPSFLKKIGADNTEMLHIPSSFVKSHSKKLGTSVTLEGPSTNRWTVAVEGSFSKCAINLGLGWVNFVKDHHLQPGDQLSFTLLGESHFSVEIYDETGCQKLGALDATNPLKPEVDSNGTTQEANITFPECSKSLEQDVDKSCSKGSTPVASKGSTPSRPAGQKRKENGDPVNEAPLSKRTLVSLSSDDESDHEGKSAVNKRTPGGEKPWTGTKRGRPSRSQNFYQDDDEDDFSLFHKPRSRNTPMRSAVVDADKKAKKTPEARREVPVVVPTTTSIYEKVGHGKCRYQFTIDGALEDHPHVYVD</sequence>
<keyword evidence="10" id="KW-1185">Reference proteome</keyword>
<dbReference type="EMBL" id="CM026427">
    <property type="protein sequence ID" value="KAG0569931.1"/>
    <property type="molecule type" value="Genomic_DNA"/>
</dbReference>
<feature type="transmembrane region" description="Helical" evidence="6">
    <location>
        <begin position="35"/>
        <end position="61"/>
    </location>
</feature>
<dbReference type="SMART" id="SM01019">
    <property type="entry name" value="B3"/>
    <property type="match status" value="1"/>
</dbReference>
<comment type="caution">
    <text evidence="9">The sequence shown here is derived from an EMBL/GenBank/DDBJ whole genome shotgun (WGS) entry which is preliminary data.</text>
</comment>
<keyword evidence="6" id="KW-0812">Transmembrane</keyword>
<protein>
    <recommendedName>
        <fullName evidence="8">TF-B3 domain-containing protein</fullName>
    </recommendedName>
</protein>
<dbReference type="CDD" id="cd10017">
    <property type="entry name" value="B3_DNA"/>
    <property type="match status" value="1"/>
</dbReference>
<dbReference type="SUPFAM" id="SSF101936">
    <property type="entry name" value="DNA-binding pseudobarrel domain"/>
    <property type="match status" value="1"/>
</dbReference>
<proteinExistence type="predicted"/>
<evidence type="ECO:0000256" key="6">
    <source>
        <dbReference type="SAM" id="Phobius"/>
    </source>
</evidence>
<dbReference type="PROSITE" id="PS50863">
    <property type="entry name" value="B3"/>
    <property type="match status" value="1"/>
</dbReference>
<evidence type="ECO:0000256" key="3">
    <source>
        <dbReference type="ARBA" id="ARBA00023163"/>
    </source>
</evidence>
<accession>A0A8T0HDU1</accession>
<dbReference type="InterPro" id="IPR050655">
    <property type="entry name" value="Plant_B3_domain"/>
</dbReference>
<name>A0A8T0HDU1_CERPU</name>
<feature type="signal peptide" evidence="7">
    <location>
        <begin position="1"/>
        <end position="19"/>
    </location>
</feature>
<evidence type="ECO:0000256" key="4">
    <source>
        <dbReference type="ARBA" id="ARBA00023242"/>
    </source>
</evidence>
<evidence type="ECO:0000256" key="7">
    <source>
        <dbReference type="SAM" id="SignalP"/>
    </source>
</evidence>
<evidence type="ECO:0000256" key="2">
    <source>
        <dbReference type="ARBA" id="ARBA00023125"/>
    </source>
</evidence>
<feature type="region of interest" description="Disordered" evidence="5">
    <location>
        <begin position="238"/>
        <end position="332"/>
    </location>
</feature>
<evidence type="ECO:0000313" key="9">
    <source>
        <dbReference type="EMBL" id="KAG0569931.1"/>
    </source>
</evidence>
<dbReference type="Proteomes" id="UP000822688">
    <property type="component" value="Chromosome 6"/>
</dbReference>
<evidence type="ECO:0000313" key="10">
    <source>
        <dbReference type="Proteomes" id="UP000822688"/>
    </source>
</evidence>
<gene>
    <name evidence="9" type="ORF">KC19_6G126100</name>
</gene>
<dbReference type="InterPro" id="IPR003340">
    <property type="entry name" value="B3_DNA-bd"/>
</dbReference>
<dbReference type="PANTHER" id="PTHR31920:SF145">
    <property type="entry name" value="B3 DOMAIN-CONTAINING PROTEIN REM20-LIKE ISOFORM X1"/>
    <property type="match status" value="1"/>
</dbReference>
<dbReference type="InterPro" id="IPR015300">
    <property type="entry name" value="DNA-bd_pseudobarrel_sf"/>
</dbReference>
<keyword evidence="6" id="KW-0472">Membrane</keyword>
<reference evidence="9 10" key="1">
    <citation type="submission" date="2020-06" db="EMBL/GenBank/DDBJ databases">
        <title>WGS assembly of Ceratodon purpureus strain R40.</title>
        <authorList>
            <person name="Carey S.B."/>
            <person name="Jenkins J."/>
            <person name="Shu S."/>
            <person name="Lovell J.T."/>
            <person name="Sreedasyam A."/>
            <person name="Maumus F."/>
            <person name="Tiley G.P."/>
            <person name="Fernandez-Pozo N."/>
            <person name="Barry K."/>
            <person name="Chen C."/>
            <person name="Wang M."/>
            <person name="Lipzen A."/>
            <person name="Daum C."/>
            <person name="Saski C.A."/>
            <person name="Payton A.C."/>
            <person name="Mcbreen J.C."/>
            <person name="Conrad R.E."/>
            <person name="Kollar L.M."/>
            <person name="Olsson S."/>
            <person name="Huttunen S."/>
            <person name="Landis J.B."/>
            <person name="Wickett N.J."/>
            <person name="Johnson M.G."/>
            <person name="Rensing S.A."/>
            <person name="Grimwood J."/>
            <person name="Schmutz J."/>
            <person name="Mcdaniel S.F."/>
        </authorList>
    </citation>
    <scope>NUCLEOTIDE SEQUENCE [LARGE SCALE GENOMIC DNA]</scope>
    <source>
        <strain evidence="9 10">R40</strain>
    </source>
</reference>
<keyword evidence="3" id="KW-0804">Transcription</keyword>
<organism evidence="9 10">
    <name type="scientific">Ceratodon purpureus</name>
    <name type="common">Fire moss</name>
    <name type="synonym">Dicranum purpureum</name>
    <dbReference type="NCBI Taxonomy" id="3225"/>
    <lineage>
        <taxon>Eukaryota</taxon>
        <taxon>Viridiplantae</taxon>
        <taxon>Streptophyta</taxon>
        <taxon>Embryophyta</taxon>
        <taxon>Bryophyta</taxon>
        <taxon>Bryophytina</taxon>
        <taxon>Bryopsida</taxon>
        <taxon>Dicranidae</taxon>
        <taxon>Pseudoditrichales</taxon>
        <taxon>Ditrichaceae</taxon>
        <taxon>Ceratodon</taxon>
    </lineage>
</organism>
<keyword evidence="4" id="KW-0539">Nucleus</keyword>
<keyword evidence="7" id="KW-0732">Signal</keyword>
<feature type="chain" id="PRO_5035899601" description="TF-B3 domain-containing protein" evidence="7">
    <location>
        <begin position="20"/>
        <end position="404"/>
    </location>
</feature>
<evidence type="ECO:0000256" key="5">
    <source>
        <dbReference type="SAM" id="MobiDB-lite"/>
    </source>
</evidence>
<dbReference type="Pfam" id="PF02362">
    <property type="entry name" value="B3"/>
    <property type="match status" value="1"/>
</dbReference>
<keyword evidence="6" id="KW-1133">Transmembrane helix</keyword>
<dbReference type="GO" id="GO:0003677">
    <property type="term" value="F:DNA binding"/>
    <property type="evidence" value="ECO:0007669"/>
    <property type="project" value="UniProtKB-KW"/>
</dbReference>
<feature type="domain" description="TF-B3" evidence="8">
    <location>
        <begin position="101"/>
        <end position="196"/>
    </location>
</feature>
<evidence type="ECO:0000256" key="1">
    <source>
        <dbReference type="ARBA" id="ARBA00023015"/>
    </source>
</evidence>